<keyword evidence="1" id="KW-1133">Transmembrane helix</keyword>
<dbReference type="InterPro" id="IPR002035">
    <property type="entry name" value="VWF_A"/>
</dbReference>
<dbReference type="InterPro" id="IPR013694">
    <property type="entry name" value="VIT"/>
</dbReference>
<accession>R4YT73</accession>
<protein>
    <submittedName>
        <fullName evidence="4">Vault protein inter-alpha-trypsin domain protein</fullName>
    </submittedName>
</protein>
<keyword evidence="1" id="KW-0472">Membrane</keyword>
<dbReference type="NCBIfam" id="TIGR03788">
    <property type="entry name" value="marine_srt_targ"/>
    <property type="match status" value="1"/>
</dbReference>
<dbReference type="KEGG" id="oai:OLEAN_C13530"/>
<dbReference type="STRING" id="698738.OLEAN_C13530"/>
<proteinExistence type="predicted"/>
<dbReference type="Proteomes" id="UP000032749">
    <property type="component" value="Chromosome"/>
</dbReference>
<sequence>MNSFFLRTVAFSIVLFSSIIRAESSNEITGSSDFIIRDSQGNSAQALSLAAKVDIEINGLIAYTQVNQRFLNSSSEFVAGEYVFPLPDTATIDSLTIKIGSRVIQGEIKEKQQAKAIFKKAQAEGKKAALLSQDRPNVFRMAVTNIPPGEVIEINMSYVNSIDFIRTEAGNTEYGLIFPMTLTPRFNSSHLNKAEKIAELEKSAESFFKNPSFFSNDNKMEDIKNPIEINIRLNPGFSIKDIASTSHGVDIIDRAGNDKTIRLAKRFEPMDSDFHLSWQQDNAELQPSLFVESLSSADNTEASEHFAMLMLTPAGADYDQVMLSKEVVFIIDTSGSMGGESIRQAKASLKEAVNLLNPGDSFNIIEFNSDFSMLFEQAMDFNQSSQAEADTFIKNLEAGGGTEMKPALLRALKAPVDVEERLRQVVFITDGAVGNEAELIKSINQYLGGARLFSIAIGSAPNQHLFRQVSKFGKGTFVQINQLDQVNRKMKDMFGKISRPAMKNIEIIDHQGKILALEPESIPDVYFGEPVKVMIKLSDLDINEHSELTIKGMQAGQQFEQSLSLPQAPSKGIAKLWGKAKIEALTDRLILKQGDEAQLKQEIIGLSMKHKILTPYTSFIAVDKAISRQPGQALKQSNIKNLMPKGTQFPSTSLDIQPLYAISLLFALLGLLFRFKRVPYSGVRKKIRKELRKGVRQCER</sequence>
<dbReference type="Pfam" id="PF08487">
    <property type="entry name" value="VIT"/>
    <property type="match status" value="1"/>
</dbReference>
<evidence type="ECO:0000259" key="3">
    <source>
        <dbReference type="PROSITE" id="PS51468"/>
    </source>
</evidence>
<dbReference type="Pfam" id="PF13768">
    <property type="entry name" value="VWA_3"/>
    <property type="match status" value="1"/>
</dbReference>
<dbReference type="HOGENOM" id="CLU_011139_1_1_6"/>
<evidence type="ECO:0000313" key="4">
    <source>
        <dbReference type="EMBL" id="CCK75529.1"/>
    </source>
</evidence>
<feature type="domain" description="VIT" evidence="3">
    <location>
        <begin position="32"/>
        <end position="160"/>
    </location>
</feature>
<dbReference type="PROSITE" id="PS50234">
    <property type="entry name" value="VWFA"/>
    <property type="match status" value="1"/>
</dbReference>
<dbReference type="InterPro" id="IPR036465">
    <property type="entry name" value="vWFA_dom_sf"/>
</dbReference>
<evidence type="ECO:0000313" key="5">
    <source>
        <dbReference type="Proteomes" id="UP000032749"/>
    </source>
</evidence>
<dbReference type="PANTHER" id="PTHR45737:SF6">
    <property type="entry name" value="VON WILLEBRAND FACTOR A DOMAIN-CONTAINING PROTEIN 5A"/>
    <property type="match status" value="1"/>
</dbReference>
<dbReference type="SMART" id="SM00609">
    <property type="entry name" value="VIT"/>
    <property type="match status" value="1"/>
</dbReference>
<dbReference type="EMBL" id="FO203512">
    <property type="protein sequence ID" value="CCK75529.1"/>
    <property type="molecule type" value="Genomic_DNA"/>
</dbReference>
<reference evidence="4 5" key="1">
    <citation type="journal article" date="2013" name="Nat. Commun.">
        <title>Genome sequence and functional genomic analysis of the oil-degrading bacterium Oleispira antarctica.</title>
        <authorList>
            <person name="Kube M."/>
            <person name="Chernikova T.N."/>
            <person name="Al-Ramahi Y."/>
            <person name="Beloqui A."/>
            <person name="Lopez-Cortez N."/>
            <person name="Guazzaroni M.E."/>
            <person name="Heipieper H.J."/>
            <person name="Klages S."/>
            <person name="Kotsyurbenko O.R."/>
            <person name="Langer I."/>
            <person name="Nechitaylo T.Y."/>
            <person name="Lunsdorf H."/>
            <person name="Fernandez M."/>
            <person name="Juarez S."/>
            <person name="Ciordia S."/>
            <person name="Singer A."/>
            <person name="Kagan O."/>
            <person name="Egorova O."/>
            <person name="Petit P.A."/>
            <person name="Stogios P."/>
            <person name="Kim Y."/>
            <person name="Tchigvintsev A."/>
            <person name="Flick R."/>
            <person name="Denaro R."/>
            <person name="Genovese M."/>
            <person name="Albar J.P."/>
            <person name="Reva O.N."/>
            <person name="Martinez-Gomariz M."/>
            <person name="Tran H."/>
            <person name="Ferrer M."/>
            <person name="Savchenko A."/>
            <person name="Yakunin A.F."/>
            <person name="Yakimov M.M."/>
            <person name="Golyshina O.V."/>
            <person name="Reinhardt R."/>
            <person name="Golyshin P.N."/>
        </authorList>
    </citation>
    <scope>NUCLEOTIDE SEQUENCE [LARGE SCALE GENOMIC DNA]</scope>
</reference>
<keyword evidence="5" id="KW-1185">Reference proteome</keyword>
<feature type="domain" description="VWFA" evidence="2">
    <location>
        <begin position="326"/>
        <end position="497"/>
    </location>
</feature>
<evidence type="ECO:0000259" key="2">
    <source>
        <dbReference type="PROSITE" id="PS50234"/>
    </source>
</evidence>
<dbReference type="SUPFAM" id="SSF53300">
    <property type="entry name" value="vWA-like"/>
    <property type="match status" value="1"/>
</dbReference>
<keyword evidence="1" id="KW-0812">Transmembrane</keyword>
<name>R4YT73_OLEAN</name>
<dbReference type="PATRIC" id="fig|698738.3.peg.1403"/>
<dbReference type="InterPro" id="IPR022440">
    <property type="entry name" value="CHP03788"/>
</dbReference>
<organism evidence="4 5">
    <name type="scientific">Oleispira antarctica RB-8</name>
    <dbReference type="NCBI Taxonomy" id="698738"/>
    <lineage>
        <taxon>Bacteria</taxon>
        <taxon>Pseudomonadati</taxon>
        <taxon>Pseudomonadota</taxon>
        <taxon>Gammaproteobacteria</taxon>
        <taxon>Oceanospirillales</taxon>
        <taxon>Oceanospirillaceae</taxon>
        <taxon>Oleispira</taxon>
    </lineage>
</organism>
<gene>
    <name evidence="4" type="ORF">OLEAN_C13530</name>
</gene>
<feature type="transmembrane region" description="Helical" evidence="1">
    <location>
        <begin position="658"/>
        <end position="675"/>
    </location>
</feature>
<dbReference type="AlphaFoldDB" id="R4YT73"/>
<dbReference type="PROSITE" id="PS51468">
    <property type="entry name" value="VIT"/>
    <property type="match status" value="1"/>
</dbReference>
<dbReference type="Gene3D" id="3.40.50.410">
    <property type="entry name" value="von Willebrand factor, type A domain"/>
    <property type="match status" value="1"/>
</dbReference>
<dbReference type="PANTHER" id="PTHR45737">
    <property type="entry name" value="VON WILLEBRAND FACTOR A DOMAIN-CONTAINING PROTEIN 5A"/>
    <property type="match status" value="1"/>
</dbReference>
<dbReference type="SMART" id="SM00327">
    <property type="entry name" value="VWA"/>
    <property type="match status" value="1"/>
</dbReference>
<dbReference type="OrthoDB" id="9784383at2"/>
<evidence type="ECO:0000256" key="1">
    <source>
        <dbReference type="SAM" id="Phobius"/>
    </source>
</evidence>